<proteinExistence type="predicted"/>
<reference evidence="2 3" key="1">
    <citation type="journal article" date="2019" name="J. Hered.">
        <title>An Improved Genome Assembly for Drosophila navojoa, the Basal Species in the mojavensis Cluster.</title>
        <authorList>
            <person name="Vanderlinde T."/>
            <person name="Dupim E.G."/>
            <person name="Nazario-Yepiz N.O."/>
            <person name="Carvalho A.B."/>
        </authorList>
    </citation>
    <scope>NUCLEOTIDE SEQUENCE [LARGE SCALE GENOMIC DNA]</scope>
    <source>
        <strain evidence="2">Navoj_Jal97</strain>
        <tissue evidence="2">Whole organism</tissue>
    </source>
</reference>
<dbReference type="AlphaFoldDB" id="A0A484BZT6"/>
<evidence type="ECO:0000256" key="1">
    <source>
        <dbReference type="SAM" id="Phobius"/>
    </source>
</evidence>
<evidence type="ECO:0000313" key="3">
    <source>
        <dbReference type="Proteomes" id="UP000295192"/>
    </source>
</evidence>
<gene>
    <name evidence="2" type="ORF">AWZ03_000705</name>
</gene>
<dbReference type="EMBL" id="LSRL02000002">
    <property type="protein sequence ID" value="TDG53162.1"/>
    <property type="molecule type" value="Genomic_DNA"/>
</dbReference>
<comment type="caution">
    <text evidence="2">The sequence shown here is derived from an EMBL/GenBank/DDBJ whole genome shotgun (WGS) entry which is preliminary data.</text>
</comment>
<keyword evidence="1" id="KW-1133">Transmembrane helix</keyword>
<keyword evidence="1" id="KW-0812">Transmembrane</keyword>
<name>A0A484BZT6_DRONA</name>
<dbReference type="Proteomes" id="UP000295192">
    <property type="component" value="Unassembled WGS sequence"/>
</dbReference>
<feature type="transmembrane region" description="Helical" evidence="1">
    <location>
        <begin position="49"/>
        <end position="67"/>
    </location>
</feature>
<evidence type="ECO:0000313" key="2">
    <source>
        <dbReference type="EMBL" id="TDG53162.1"/>
    </source>
</evidence>
<keyword evidence="3" id="KW-1185">Reference proteome</keyword>
<keyword evidence="1" id="KW-0472">Membrane</keyword>
<accession>A0A484BZT6</accession>
<protein>
    <submittedName>
        <fullName evidence="2">Uncharacterized protein</fullName>
    </submittedName>
</protein>
<sequence>MQDTRLLTALSSCSLAARDRRLVASSAFRSSTSGATSFVKFRRIKALSPGHILMLMLMLMPMLMAMLKPQPKLGCDAILVM</sequence>
<organism evidence="2 3">
    <name type="scientific">Drosophila navojoa</name>
    <name type="common">Fruit fly</name>
    <dbReference type="NCBI Taxonomy" id="7232"/>
    <lineage>
        <taxon>Eukaryota</taxon>
        <taxon>Metazoa</taxon>
        <taxon>Ecdysozoa</taxon>
        <taxon>Arthropoda</taxon>
        <taxon>Hexapoda</taxon>
        <taxon>Insecta</taxon>
        <taxon>Pterygota</taxon>
        <taxon>Neoptera</taxon>
        <taxon>Endopterygota</taxon>
        <taxon>Diptera</taxon>
        <taxon>Brachycera</taxon>
        <taxon>Muscomorpha</taxon>
        <taxon>Ephydroidea</taxon>
        <taxon>Drosophilidae</taxon>
        <taxon>Drosophila</taxon>
    </lineage>
</organism>